<evidence type="ECO:0000256" key="1">
    <source>
        <dbReference type="SAM" id="MobiDB-lite"/>
    </source>
</evidence>
<evidence type="ECO:0000313" key="2">
    <source>
        <dbReference type="EMBL" id="PCH34481.1"/>
    </source>
</evidence>
<evidence type="ECO:0000313" key="3">
    <source>
        <dbReference type="Proteomes" id="UP000218811"/>
    </source>
</evidence>
<dbReference type="EMBL" id="KB467831">
    <property type="protein sequence ID" value="PCH34481.1"/>
    <property type="molecule type" value="Genomic_DNA"/>
</dbReference>
<feature type="region of interest" description="Disordered" evidence="1">
    <location>
        <begin position="129"/>
        <end position="154"/>
    </location>
</feature>
<gene>
    <name evidence="2" type="ORF">WOLCODRAFT_160896</name>
</gene>
<reference evidence="2 3" key="1">
    <citation type="journal article" date="2012" name="Science">
        <title>The Paleozoic origin of enzymatic lignin decomposition reconstructed from 31 fungal genomes.</title>
        <authorList>
            <person name="Floudas D."/>
            <person name="Binder M."/>
            <person name="Riley R."/>
            <person name="Barry K."/>
            <person name="Blanchette R.A."/>
            <person name="Henrissat B."/>
            <person name="Martinez A.T."/>
            <person name="Otillar R."/>
            <person name="Spatafora J.W."/>
            <person name="Yadav J.S."/>
            <person name="Aerts A."/>
            <person name="Benoit I."/>
            <person name="Boyd A."/>
            <person name="Carlson A."/>
            <person name="Copeland A."/>
            <person name="Coutinho P.M."/>
            <person name="de Vries R.P."/>
            <person name="Ferreira P."/>
            <person name="Findley K."/>
            <person name="Foster B."/>
            <person name="Gaskell J."/>
            <person name="Glotzer D."/>
            <person name="Gorecki P."/>
            <person name="Heitman J."/>
            <person name="Hesse C."/>
            <person name="Hori C."/>
            <person name="Igarashi K."/>
            <person name="Jurgens J.A."/>
            <person name="Kallen N."/>
            <person name="Kersten P."/>
            <person name="Kohler A."/>
            <person name="Kuees U."/>
            <person name="Kumar T.K.A."/>
            <person name="Kuo A."/>
            <person name="LaButti K."/>
            <person name="Larrondo L.F."/>
            <person name="Lindquist E."/>
            <person name="Ling A."/>
            <person name="Lombard V."/>
            <person name="Lucas S."/>
            <person name="Lundell T."/>
            <person name="Martin R."/>
            <person name="McLaughlin D.J."/>
            <person name="Morgenstern I."/>
            <person name="Morin E."/>
            <person name="Murat C."/>
            <person name="Nagy L.G."/>
            <person name="Nolan M."/>
            <person name="Ohm R.A."/>
            <person name="Patyshakuliyeva A."/>
            <person name="Rokas A."/>
            <person name="Ruiz-Duenas F.J."/>
            <person name="Sabat G."/>
            <person name="Salamov A."/>
            <person name="Samejima M."/>
            <person name="Schmutz J."/>
            <person name="Slot J.C."/>
            <person name="St John F."/>
            <person name="Stenlid J."/>
            <person name="Sun H."/>
            <person name="Sun S."/>
            <person name="Syed K."/>
            <person name="Tsang A."/>
            <person name="Wiebenga A."/>
            <person name="Young D."/>
            <person name="Pisabarro A."/>
            <person name="Eastwood D.C."/>
            <person name="Martin F."/>
            <person name="Cullen D."/>
            <person name="Grigoriev I.V."/>
            <person name="Hibbett D.S."/>
        </authorList>
    </citation>
    <scope>NUCLEOTIDE SEQUENCE [LARGE SCALE GENOMIC DNA]</scope>
    <source>
        <strain evidence="2 3">MD-104</strain>
    </source>
</reference>
<keyword evidence="3" id="KW-1185">Reference proteome</keyword>
<name>A0A2H3IXM7_WOLCO</name>
<dbReference type="AlphaFoldDB" id="A0A2H3IXM7"/>
<dbReference type="Proteomes" id="UP000218811">
    <property type="component" value="Unassembled WGS sequence"/>
</dbReference>
<organism evidence="2 3">
    <name type="scientific">Wolfiporia cocos (strain MD-104)</name>
    <name type="common">Brown rot fungus</name>
    <dbReference type="NCBI Taxonomy" id="742152"/>
    <lineage>
        <taxon>Eukaryota</taxon>
        <taxon>Fungi</taxon>
        <taxon>Dikarya</taxon>
        <taxon>Basidiomycota</taxon>
        <taxon>Agaricomycotina</taxon>
        <taxon>Agaricomycetes</taxon>
        <taxon>Polyporales</taxon>
        <taxon>Phaeolaceae</taxon>
        <taxon>Wolfiporia</taxon>
    </lineage>
</organism>
<sequence length="279" mass="30295">MSFALLTFDANSTVRMEIDNRPDDDFIAGALRDERRRSWKTLTEANDIKSAVLNVQKLIADEGASNMHHSHEMLPSPQRELLETASHLHAPRLPHMSSIHVWSPFPPESLHEEVGFGPESYEASLWASSAPNLSTGSSPGENAPQDAPQSAPQLATQADQNPMFLSYYTASIHPNVTKVSLGNSLSAALGSTVSVPSSSIPTAMGLPTATSYAMLTYTPVLGFDLDHYPALSSTFNFGIDLHGIATHYGLNVPPHGGNRPSTLHPTQLSRELDVVRDYR</sequence>
<feature type="compositionally biased region" description="Polar residues" evidence="1">
    <location>
        <begin position="129"/>
        <end position="140"/>
    </location>
</feature>
<protein>
    <submittedName>
        <fullName evidence="2">Uncharacterized protein</fullName>
    </submittedName>
</protein>
<accession>A0A2H3IXM7</accession>
<proteinExistence type="predicted"/>